<sequence length="285" mass="32073">MGFLRRLLGSKDPPWLKRIPGALQISATLSEGRFRVEVVGESRYQEALEAIAGGRTEEGADLETVALLVPEPTNRYDPNAVQVMIDGKVVGYLSRENAEVLQPRILEMVRRTRRAVACRARVVGGWNRGRGDRGHFGVRLYVDPADFDLEADELDGRWEEPEAHTGRKRGTGGRETGSGPGFLDGRHFTGYVDEVRRLRREGRDGEAESLLLRLVDAVEAEAAAEGWGVASWYYEQLAIIYRKRKDFDAEVRILERFARQRHAPGASPAKLLERLEKARALRDPR</sequence>
<evidence type="ECO:0000256" key="1">
    <source>
        <dbReference type="ARBA" id="ARBA00022723"/>
    </source>
</evidence>
<dbReference type="STRING" id="29539.SAMN02745716_2142"/>
<gene>
    <name evidence="5" type="ORF">SAMN02745716_2142</name>
</gene>
<evidence type="ECO:0000313" key="6">
    <source>
        <dbReference type="Proteomes" id="UP000222056"/>
    </source>
</evidence>
<dbReference type="Gene3D" id="3.30.70.2330">
    <property type="match status" value="1"/>
</dbReference>
<keyword evidence="6" id="KW-1185">Reference proteome</keyword>
<proteinExistence type="predicted"/>
<dbReference type="InterPro" id="IPR014905">
    <property type="entry name" value="HIRAN"/>
</dbReference>
<dbReference type="Proteomes" id="UP000222056">
    <property type="component" value="Unassembled WGS sequence"/>
</dbReference>
<dbReference type="EMBL" id="FNWJ01000004">
    <property type="protein sequence ID" value="SEH16317.1"/>
    <property type="molecule type" value="Genomic_DNA"/>
</dbReference>
<keyword evidence="2" id="KW-0378">Hydrolase</keyword>
<feature type="region of interest" description="Disordered" evidence="3">
    <location>
        <begin position="156"/>
        <end position="180"/>
    </location>
</feature>
<dbReference type="OrthoDB" id="9812156at2"/>
<feature type="domain" description="HIRAN" evidence="4">
    <location>
        <begin position="32"/>
        <end position="115"/>
    </location>
</feature>
<dbReference type="GO" id="GO:0008270">
    <property type="term" value="F:zinc ion binding"/>
    <property type="evidence" value="ECO:0007669"/>
    <property type="project" value="InterPro"/>
</dbReference>
<name>A0A1H6FZS7_THEAL</name>
<evidence type="ECO:0000256" key="2">
    <source>
        <dbReference type="ARBA" id="ARBA00022801"/>
    </source>
</evidence>
<dbReference type="GO" id="GO:0003676">
    <property type="term" value="F:nucleic acid binding"/>
    <property type="evidence" value="ECO:0007669"/>
    <property type="project" value="InterPro"/>
</dbReference>
<dbReference type="RefSeq" id="WP_093119097.1">
    <property type="nucleotide sequence ID" value="NZ_FNWJ01000004.1"/>
</dbReference>
<dbReference type="Pfam" id="PF08797">
    <property type="entry name" value="HIRAN"/>
    <property type="match status" value="1"/>
</dbReference>
<dbReference type="AlphaFoldDB" id="A0A1H6FZS7"/>
<feature type="compositionally biased region" description="Basic and acidic residues" evidence="3">
    <location>
        <begin position="156"/>
        <end position="165"/>
    </location>
</feature>
<protein>
    <submittedName>
        <fullName evidence="5">HIRAN domain-containing protein</fullName>
    </submittedName>
</protein>
<keyword evidence="1" id="KW-0479">Metal-binding</keyword>
<dbReference type="GO" id="GO:0016818">
    <property type="term" value="F:hydrolase activity, acting on acid anhydrides, in phosphorus-containing anhydrides"/>
    <property type="evidence" value="ECO:0007669"/>
    <property type="project" value="InterPro"/>
</dbReference>
<accession>A0A1H6FZS7</accession>
<reference evidence="6" key="1">
    <citation type="submission" date="2016-10" db="EMBL/GenBank/DDBJ databases">
        <authorList>
            <person name="Varghese N."/>
            <person name="Submissions S."/>
        </authorList>
    </citation>
    <scope>NUCLEOTIDE SEQUENCE [LARGE SCALE GENOMIC DNA]</scope>
    <source>
        <strain evidence="6">ATCC 35263</strain>
    </source>
</reference>
<evidence type="ECO:0000259" key="4">
    <source>
        <dbReference type="Pfam" id="PF08797"/>
    </source>
</evidence>
<evidence type="ECO:0000313" key="5">
    <source>
        <dbReference type="EMBL" id="SEH16317.1"/>
    </source>
</evidence>
<organism evidence="5 6">
    <name type="scientific">Thermoleophilum album</name>
    <dbReference type="NCBI Taxonomy" id="29539"/>
    <lineage>
        <taxon>Bacteria</taxon>
        <taxon>Bacillati</taxon>
        <taxon>Actinomycetota</taxon>
        <taxon>Thermoleophilia</taxon>
        <taxon>Thermoleophilales</taxon>
        <taxon>Thermoleophilaceae</taxon>
        <taxon>Thermoleophilum</taxon>
    </lineage>
</organism>
<evidence type="ECO:0000256" key="3">
    <source>
        <dbReference type="SAM" id="MobiDB-lite"/>
    </source>
</evidence>